<reference evidence="1 2" key="1">
    <citation type="submission" date="2016-11" db="EMBL/GenBank/DDBJ databases">
        <authorList>
            <person name="Jaros S."/>
            <person name="Januszkiewicz K."/>
            <person name="Wedrychowicz H."/>
        </authorList>
    </citation>
    <scope>NUCLEOTIDE SEQUENCE [LARGE SCALE GENOMIC DNA]</scope>
    <source>
        <strain evidence="1 2">DSM 17918</strain>
    </source>
</reference>
<evidence type="ECO:0000313" key="1">
    <source>
        <dbReference type="EMBL" id="SHF42328.1"/>
    </source>
</evidence>
<keyword evidence="2" id="KW-1185">Reference proteome</keyword>
<evidence type="ECO:0000313" key="2">
    <source>
        <dbReference type="Proteomes" id="UP000184088"/>
    </source>
</evidence>
<dbReference type="EMBL" id="FQVH01000022">
    <property type="protein sequence ID" value="SHF42328.1"/>
    <property type="molecule type" value="Genomic_DNA"/>
</dbReference>
<sequence length="72" mass="7775">MGRIFAKALSMYVKLKNDRRAVNEYLATIGLIALVAGVTVMAIPSARATVVGLWNNMLNNLSTSYTNLSTGK</sequence>
<organism evidence="1 2">
    <name type="scientific">Caldanaerobius fijiensis DSM 17918</name>
    <dbReference type="NCBI Taxonomy" id="1121256"/>
    <lineage>
        <taxon>Bacteria</taxon>
        <taxon>Bacillati</taxon>
        <taxon>Bacillota</taxon>
        <taxon>Clostridia</taxon>
        <taxon>Thermoanaerobacterales</taxon>
        <taxon>Thermoanaerobacteraceae</taxon>
        <taxon>Caldanaerobius</taxon>
    </lineage>
</organism>
<gene>
    <name evidence="1" type="ORF">SAMN02746089_01880</name>
</gene>
<dbReference type="RefSeq" id="WP_073344496.1">
    <property type="nucleotide sequence ID" value="NZ_FQVH01000022.1"/>
</dbReference>
<protein>
    <submittedName>
        <fullName evidence="1">Uncharacterized protein</fullName>
    </submittedName>
</protein>
<dbReference type="STRING" id="1121256.SAMN02746089_01880"/>
<name>A0A1M5BIR2_9THEO</name>
<dbReference type="Proteomes" id="UP000184088">
    <property type="component" value="Unassembled WGS sequence"/>
</dbReference>
<dbReference type="OrthoDB" id="1728636at2"/>
<accession>A0A1M5BIR2</accession>
<proteinExistence type="predicted"/>
<dbReference type="AlphaFoldDB" id="A0A1M5BIR2"/>